<evidence type="ECO:0000256" key="6">
    <source>
        <dbReference type="SAM" id="MobiDB-lite"/>
    </source>
</evidence>
<dbReference type="InterPro" id="IPR036638">
    <property type="entry name" value="HLH_DNA-bd_sf"/>
</dbReference>
<feature type="region of interest" description="Disordered" evidence="6">
    <location>
        <begin position="1"/>
        <end position="24"/>
    </location>
</feature>
<accession>A0AAV4CS31</accession>
<dbReference type="PROSITE" id="PS50112">
    <property type="entry name" value="PAS"/>
    <property type="match status" value="1"/>
</dbReference>
<evidence type="ECO:0000256" key="1">
    <source>
        <dbReference type="ARBA" id="ARBA00004123"/>
    </source>
</evidence>
<keyword evidence="3" id="KW-0238">DNA-binding</keyword>
<keyword evidence="2" id="KW-0805">Transcription regulation</keyword>
<dbReference type="PANTHER" id="PTHR23043:SF39">
    <property type="entry name" value="DYSFUSION, ISOFORM D"/>
    <property type="match status" value="1"/>
</dbReference>
<sequence length="194" mass="22077">MAPVEEMSMIDFDRSNKGASKQRRDQINAEIATMRDLLPLPESSRQRLSQLQIMSLTCVYVRKCNILHKLFRSKSQEKLPDSTDFFQALSGFVLVTTRDGKLLYISENVTDYLGHSMVDMKTQGDSLYDIVDKRDHNTVQAQLLHGAPHHIRHGQHSASVLGQDNVDSTQDVSFFCRMNMSRTLKRQSGFGDVK</sequence>
<reference evidence="9 10" key="1">
    <citation type="journal article" date="2021" name="Elife">
        <title>Chloroplast acquisition without the gene transfer in kleptoplastic sea slugs, Plakobranchus ocellatus.</title>
        <authorList>
            <person name="Maeda T."/>
            <person name="Takahashi S."/>
            <person name="Yoshida T."/>
            <person name="Shimamura S."/>
            <person name="Takaki Y."/>
            <person name="Nagai Y."/>
            <person name="Toyoda A."/>
            <person name="Suzuki Y."/>
            <person name="Arimoto A."/>
            <person name="Ishii H."/>
            <person name="Satoh N."/>
            <person name="Nishiyama T."/>
            <person name="Hasebe M."/>
            <person name="Maruyama T."/>
            <person name="Minagawa J."/>
            <person name="Obokata J."/>
            <person name="Shigenobu S."/>
        </authorList>
    </citation>
    <scope>NUCLEOTIDE SEQUENCE [LARGE SCALE GENOMIC DNA]</scope>
</reference>
<dbReference type="EMBL" id="BLXT01006926">
    <property type="protein sequence ID" value="GFO34703.1"/>
    <property type="molecule type" value="Genomic_DNA"/>
</dbReference>
<evidence type="ECO:0000256" key="4">
    <source>
        <dbReference type="ARBA" id="ARBA00023163"/>
    </source>
</evidence>
<evidence type="ECO:0000256" key="5">
    <source>
        <dbReference type="ARBA" id="ARBA00023242"/>
    </source>
</evidence>
<feature type="domain" description="BHLH" evidence="8">
    <location>
        <begin position="11"/>
        <end position="64"/>
    </location>
</feature>
<dbReference type="GO" id="GO:0046983">
    <property type="term" value="F:protein dimerization activity"/>
    <property type="evidence" value="ECO:0007669"/>
    <property type="project" value="InterPro"/>
</dbReference>
<feature type="non-terminal residue" evidence="9">
    <location>
        <position position="194"/>
    </location>
</feature>
<comment type="subcellular location">
    <subcellularLocation>
        <location evidence="1">Nucleus</location>
    </subcellularLocation>
</comment>
<dbReference type="PANTHER" id="PTHR23043">
    <property type="entry name" value="HYPOXIA-INDUCIBLE FACTOR 1 ALPHA"/>
    <property type="match status" value="1"/>
</dbReference>
<dbReference type="CDD" id="cd19697">
    <property type="entry name" value="bHLH-PAS_NPAS4_PASD10"/>
    <property type="match status" value="1"/>
</dbReference>
<dbReference type="InterPro" id="IPR000014">
    <property type="entry name" value="PAS"/>
</dbReference>
<proteinExistence type="predicted"/>
<dbReference type="Gene3D" id="3.30.450.20">
    <property type="entry name" value="PAS domain"/>
    <property type="match status" value="1"/>
</dbReference>
<organism evidence="9 10">
    <name type="scientific">Plakobranchus ocellatus</name>
    <dbReference type="NCBI Taxonomy" id="259542"/>
    <lineage>
        <taxon>Eukaryota</taxon>
        <taxon>Metazoa</taxon>
        <taxon>Spiralia</taxon>
        <taxon>Lophotrochozoa</taxon>
        <taxon>Mollusca</taxon>
        <taxon>Gastropoda</taxon>
        <taxon>Heterobranchia</taxon>
        <taxon>Euthyneura</taxon>
        <taxon>Panpulmonata</taxon>
        <taxon>Sacoglossa</taxon>
        <taxon>Placobranchoidea</taxon>
        <taxon>Plakobranchidae</taxon>
        <taxon>Plakobranchus</taxon>
    </lineage>
</organism>
<dbReference type="CDD" id="cd00130">
    <property type="entry name" value="PAS"/>
    <property type="match status" value="1"/>
</dbReference>
<dbReference type="Proteomes" id="UP000735302">
    <property type="component" value="Unassembled WGS sequence"/>
</dbReference>
<keyword evidence="5" id="KW-0539">Nucleus</keyword>
<dbReference type="Gene3D" id="4.10.280.10">
    <property type="entry name" value="Helix-loop-helix DNA-binding domain"/>
    <property type="match status" value="1"/>
</dbReference>
<evidence type="ECO:0000259" key="7">
    <source>
        <dbReference type="PROSITE" id="PS50112"/>
    </source>
</evidence>
<dbReference type="Pfam" id="PF23183">
    <property type="entry name" value="bHLH_NPAS4"/>
    <property type="match status" value="1"/>
</dbReference>
<dbReference type="SMART" id="SM00091">
    <property type="entry name" value="PAS"/>
    <property type="match status" value="1"/>
</dbReference>
<keyword evidence="10" id="KW-1185">Reference proteome</keyword>
<dbReference type="GO" id="GO:0005634">
    <property type="term" value="C:nucleus"/>
    <property type="evidence" value="ECO:0007669"/>
    <property type="project" value="UniProtKB-SubCell"/>
</dbReference>
<evidence type="ECO:0000313" key="9">
    <source>
        <dbReference type="EMBL" id="GFO34703.1"/>
    </source>
</evidence>
<dbReference type="AlphaFoldDB" id="A0AAV4CS31"/>
<protein>
    <submittedName>
        <fullName evidence="9">Neuronal pas domain-containing protein 4</fullName>
    </submittedName>
</protein>
<dbReference type="InterPro" id="IPR035965">
    <property type="entry name" value="PAS-like_dom_sf"/>
</dbReference>
<gene>
    <name evidence="9" type="ORF">PoB_006120800</name>
</gene>
<feature type="compositionally biased region" description="Basic and acidic residues" evidence="6">
    <location>
        <begin position="11"/>
        <end position="24"/>
    </location>
</feature>
<dbReference type="SUPFAM" id="SSF47459">
    <property type="entry name" value="HLH, helix-loop-helix DNA-binding domain"/>
    <property type="match status" value="1"/>
</dbReference>
<evidence type="ECO:0000259" key="8">
    <source>
        <dbReference type="PROSITE" id="PS50888"/>
    </source>
</evidence>
<dbReference type="GO" id="GO:0000981">
    <property type="term" value="F:DNA-binding transcription factor activity, RNA polymerase II-specific"/>
    <property type="evidence" value="ECO:0007669"/>
    <property type="project" value="TreeGrafter"/>
</dbReference>
<evidence type="ECO:0000256" key="3">
    <source>
        <dbReference type="ARBA" id="ARBA00023125"/>
    </source>
</evidence>
<dbReference type="InterPro" id="IPR056192">
    <property type="entry name" value="bHLH_NPAS4"/>
</dbReference>
<comment type="caution">
    <text evidence="9">The sequence shown here is derived from an EMBL/GenBank/DDBJ whole genome shotgun (WGS) entry which is preliminary data.</text>
</comment>
<keyword evidence="4" id="KW-0804">Transcription</keyword>
<dbReference type="GO" id="GO:0000977">
    <property type="term" value="F:RNA polymerase II transcription regulatory region sequence-specific DNA binding"/>
    <property type="evidence" value="ECO:0007669"/>
    <property type="project" value="TreeGrafter"/>
</dbReference>
<dbReference type="SUPFAM" id="SSF55785">
    <property type="entry name" value="PYP-like sensor domain (PAS domain)"/>
    <property type="match status" value="1"/>
</dbReference>
<feature type="domain" description="PAS" evidence="7">
    <location>
        <begin position="75"/>
        <end position="143"/>
    </location>
</feature>
<dbReference type="InterPro" id="IPR011598">
    <property type="entry name" value="bHLH_dom"/>
</dbReference>
<dbReference type="PROSITE" id="PS50888">
    <property type="entry name" value="BHLH"/>
    <property type="match status" value="1"/>
</dbReference>
<evidence type="ECO:0000256" key="2">
    <source>
        <dbReference type="ARBA" id="ARBA00023015"/>
    </source>
</evidence>
<name>A0AAV4CS31_9GAST</name>
<evidence type="ECO:0000313" key="10">
    <source>
        <dbReference type="Proteomes" id="UP000735302"/>
    </source>
</evidence>